<keyword evidence="6" id="KW-0186">Copper</keyword>
<feature type="compositionally biased region" description="Basic and acidic residues" evidence="11">
    <location>
        <begin position="452"/>
        <end position="462"/>
    </location>
</feature>
<dbReference type="EC" id="1.14.18.1" evidence="3"/>
<comment type="caution">
    <text evidence="13">The sequence shown here is derived from an EMBL/GenBank/DDBJ whole genome shotgun (WGS) entry which is preliminary data.</text>
</comment>
<gene>
    <name evidence="13" type="ORF">Q9L58_010157</name>
</gene>
<sequence length="710" mass="78368">MDYVDITGVKEGIAGGAVPLRTEIREFALNADMFNIYILGLQRMQALPKTDKLSWYQIAGIHGRPYKAWDNVGGNGNRSGYCTHSSILFLPWHRPYIALYEQTLFANVKAAVAAFPPGPTKDKYTRLVPSFRVPYWDFAAQPALPDIILNKKQIEVTTPTGKQTINNPLYCYNFGTIDRTDFPSAPFNIWLNTLRQPSTTRNPQPNDDSRPTAVATALDTTKTPSFPPRPGRPILNLRDRIYALLSKGNYQNFQYFSNDGWNNNNSPDDYDSLESVHNNIHVLLGGPGHMSDPGYAAFDPVFWLHHVNVDRLFAMWQVLNPTSYVVNQTAANSTFWSNGTDNPNTSPTIEGPRTPLLPFHANDTTYWTSETARNLKSFGSTYPELVDWGVVGPDQVKANVQAAIQRLYGKTAPVTRVQQGLAPSVLASGIAPAQAGPAQGKIGIPQTDGPSDEARHSHESHAGHSRGSGSRGSGSRGSGSRGSHSHDSHPRGGHSHDSRGGHSHDPHAGHSRGHAETSSETHQHPIGGHLPSLIHDNHYHEYFANLRVEKYALGGSFNVHVFLGDFSEDPYQRVNDDNLVGTFSVFANDPETTGCEKCKTDAANKLVVTASIPLTGALLDRIPNDAIPELQTLEPEVVTPYLTRHLHWRINRVDSSAVSREDVQSLKVGVASVVVDVPTDRRELPNYRSWRPLYDVTRGRPRGIEDNDDL</sequence>
<feature type="compositionally biased region" description="Low complexity" evidence="11">
    <location>
        <begin position="435"/>
        <end position="444"/>
    </location>
</feature>
<evidence type="ECO:0000313" key="14">
    <source>
        <dbReference type="Proteomes" id="UP001447188"/>
    </source>
</evidence>
<evidence type="ECO:0000256" key="7">
    <source>
        <dbReference type="ARBA" id="ARBA00023033"/>
    </source>
</evidence>
<reference evidence="13 14" key="1">
    <citation type="submission" date="2024-02" db="EMBL/GenBank/DDBJ databases">
        <title>Discinaceae phylogenomics.</title>
        <authorList>
            <person name="Dirks A.C."/>
            <person name="James T.Y."/>
        </authorList>
    </citation>
    <scope>NUCLEOTIDE SEQUENCE [LARGE SCALE GENOMIC DNA]</scope>
    <source>
        <strain evidence="13 14">ACD0624</strain>
    </source>
</reference>
<proteinExistence type="inferred from homology"/>
<dbReference type="InterPro" id="IPR002227">
    <property type="entry name" value="Tyrosinase_Cu-bd"/>
</dbReference>
<dbReference type="PANTHER" id="PTHR11474">
    <property type="entry name" value="TYROSINASE FAMILY MEMBER"/>
    <property type="match status" value="1"/>
</dbReference>
<evidence type="ECO:0000256" key="3">
    <source>
        <dbReference type="ARBA" id="ARBA00011906"/>
    </source>
</evidence>
<evidence type="ECO:0000313" key="13">
    <source>
        <dbReference type="EMBL" id="KAL0630990.1"/>
    </source>
</evidence>
<evidence type="ECO:0000256" key="1">
    <source>
        <dbReference type="ARBA" id="ARBA00001973"/>
    </source>
</evidence>
<dbReference type="Gene3D" id="1.10.1280.10">
    <property type="entry name" value="Di-copper center containing domain from catechol oxidase"/>
    <property type="match status" value="1"/>
</dbReference>
<dbReference type="Pfam" id="PF18132">
    <property type="entry name" value="Tyrosinase_C"/>
    <property type="match status" value="1"/>
</dbReference>
<evidence type="ECO:0000256" key="4">
    <source>
        <dbReference type="ARBA" id="ARBA00022723"/>
    </source>
</evidence>
<keyword evidence="4" id="KW-0479">Metal-binding</keyword>
<feature type="compositionally biased region" description="Gly residues" evidence="11">
    <location>
        <begin position="469"/>
        <end position="480"/>
    </location>
</feature>
<keyword evidence="7" id="KW-0503">Monooxygenase</keyword>
<evidence type="ECO:0000256" key="2">
    <source>
        <dbReference type="ARBA" id="ARBA00009928"/>
    </source>
</evidence>
<comment type="catalytic activity">
    <reaction evidence="9">
        <text>2 L-dopa + O2 = 2 L-dopaquinone + 2 H2O</text>
        <dbReference type="Rhea" id="RHEA:34287"/>
        <dbReference type="ChEBI" id="CHEBI:15377"/>
        <dbReference type="ChEBI" id="CHEBI:15379"/>
        <dbReference type="ChEBI" id="CHEBI:57504"/>
        <dbReference type="ChEBI" id="CHEBI:57924"/>
        <dbReference type="EC" id="1.14.18.1"/>
    </reaction>
</comment>
<dbReference type="EMBL" id="JBBBZM010000321">
    <property type="protein sequence ID" value="KAL0630990.1"/>
    <property type="molecule type" value="Genomic_DNA"/>
</dbReference>
<comment type="cofactor">
    <cofactor evidence="1">
        <name>Cu(2+)</name>
        <dbReference type="ChEBI" id="CHEBI:29036"/>
    </cofactor>
</comment>
<keyword evidence="5" id="KW-0560">Oxidoreductase</keyword>
<dbReference type="InterPro" id="IPR050316">
    <property type="entry name" value="Tyrosinase/Hemocyanin"/>
</dbReference>
<evidence type="ECO:0000256" key="5">
    <source>
        <dbReference type="ARBA" id="ARBA00023002"/>
    </source>
</evidence>
<dbReference type="SUPFAM" id="SSF48056">
    <property type="entry name" value="Di-copper centre-containing domain"/>
    <property type="match status" value="1"/>
</dbReference>
<feature type="domain" description="Tyrosinase copper-binding" evidence="12">
    <location>
        <begin position="299"/>
        <end position="310"/>
    </location>
</feature>
<accession>A0ABR3G4Y0</accession>
<dbReference type="Proteomes" id="UP001447188">
    <property type="component" value="Unassembled WGS sequence"/>
</dbReference>
<evidence type="ECO:0000256" key="11">
    <source>
        <dbReference type="SAM" id="MobiDB-lite"/>
    </source>
</evidence>
<dbReference type="InterPro" id="IPR008922">
    <property type="entry name" value="Di-copper_centre_dom_sf"/>
</dbReference>
<dbReference type="Gene3D" id="2.60.310.20">
    <property type="match status" value="1"/>
</dbReference>
<keyword evidence="14" id="KW-1185">Reference proteome</keyword>
<dbReference type="Pfam" id="PF00264">
    <property type="entry name" value="Tyrosinase"/>
    <property type="match status" value="1"/>
</dbReference>
<evidence type="ECO:0000256" key="6">
    <source>
        <dbReference type="ARBA" id="ARBA00023008"/>
    </source>
</evidence>
<evidence type="ECO:0000256" key="10">
    <source>
        <dbReference type="ARBA" id="ARBA00048881"/>
    </source>
</evidence>
<feature type="compositionally biased region" description="Polar residues" evidence="11">
    <location>
        <begin position="336"/>
        <end position="348"/>
    </location>
</feature>
<name>A0ABR3G4Y0_9PEZI</name>
<dbReference type="PRINTS" id="PR00092">
    <property type="entry name" value="TYROSINASE"/>
</dbReference>
<feature type="region of interest" description="Disordered" evidence="11">
    <location>
        <begin position="435"/>
        <end position="532"/>
    </location>
</feature>
<evidence type="ECO:0000256" key="9">
    <source>
        <dbReference type="ARBA" id="ARBA00048233"/>
    </source>
</evidence>
<evidence type="ECO:0000259" key="12">
    <source>
        <dbReference type="PROSITE" id="PS00498"/>
    </source>
</evidence>
<dbReference type="PANTHER" id="PTHR11474:SF76">
    <property type="entry name" value="SHKT DOMAIN-CONTAINING PROTEIN"/>
    <property type="match status" value="1"/>
</dbReference>
<evidence type="ECO:0000256" key="8">
    <source>
        <dbReference type="ARBA" id="ARBA00023101"/>
    </source>
</evidence>
<feature type="compositionally biased region" description="Basic and acidic residues" evidence="11">
    <location>
        <begin position="484"/>
        <end position="523"/>
    </location>
</feature>
<organism evidence="13 14">
    <name type="scientific">Discina gigas</name>
    <dbReference type="NCBI Taxonomy" id="1032678"/>
    <lineage>
        <taxon>Eukaryota</taxon>
        <taxon>Fungi</taxon>
        <taxon>Dikarya</taxon>
        <taxon>Ascomycota</taxon>
        <taxon>Pezizomycotina</taxon>
        <taxon>Pezizomycetes</taxon>
        <taxon>Pezizales</taxon>
        <taxon>Discinaceae</taxon>
        <taxon>Discina</taxon>
    </lineage>
</organism>
<dbReference type="InterPro" id="IPR041640">
    <property type="entry name" value="Tyrosinase_C"/>
</dbReference>
<feature type="region of interest" description="Disordered" evidence="11">
    <location>
        <begin position="336"/>
        <end position="355"/>
    </location>
</feature>
<comment type="catalytic activity">
    <reaction evidence="10">
        <text>L-tyrosine + O2 = L-dopaquinone + H2O</text>
        <dbReference type="Rhea" id="RHEA:18117"/>
        <dbReference type="ChEBI" id="CHEBI:15377"/>
        <dbReference type="ChEBI" id="CHEBI:15379"/>
        <dbReference type="ChEBI" id="CHEBI:57924"/>
        <dbReference type="ChEBI" id="CHEBI:58315"/>
        <dbReference type="EC" id="1.14.18.1"/>
    </reaction>
</comment>
<protein>
    <recommendedName>
        <fullName evidence="3">tyrosinase</fullName>
        <ecNumber evidence="3">1.14.18.1</ecNumber>
    </recommendedName>
</protein>
<dbReference type="PROSITE" id="PS00498">
    <property type="entry name" value="TYROSINASE_2"/>
    <property type="match status" value="1"/>
</dbReference>
<comment type="similarity">
    <text evidence="2">Belongs to the tyrosinase family.</text>
</comment>
<keyword evidence="8" id="KW-0470">Melanin biosynthesis</keyword>